<dbReference type="GO" id="GO:0004713">
    <property type="term" value="F:protein tyrosine kinase activity"/>
    <property type="evidence" value="ECO:0007669"/>
    <property type="project" value="TreeGrafter"/>
</dbReference>
<keyword evidence="1" id="KW-0812">Transmembrane</keyword>
<dbReference type="Proteomes" id="UP000245506">
    <property type="component" value="Unassembled WGS sequence"/>
</dbReference>
<accession>A0A317CJG7</accession>
<proteinExistence type="predicted"/>
<dbReference type="PANTHER" id="PTHR32309:SF13">
    <property type="entry name" value="FERRIC ENTEROBACTIN TRANSPORT PROTEIN FEPE"/>
    <property type="match status" value="1"/>
</dbReference>
<comment type="caution">
    <text evidence="2">The sequence shown here is derived from an EMBL/GenBank/DDBJ whole genome shotgun (WGS) entry which is preliminary data.</text>
</comment>
<dbReference type="PANTHER" id="PTHR32309">
    <property type="entry name" value="TYROSINE-PROTEIN KINASE"/>
    <property type="match status" value="1"/>
</dbReference>
<keyword evidence="1" id="KW-0472">Membrane</keyword>
<dbReference type="EMBL" id="QGKL01000010">
    <property type="protein sequence ID" value="PWQ98698.1"/>
    <property type="molecule type" value="Genomic_DNA"/>
</dbReference>
<dbReference type="AlphaFoldDB" id="A0A317CJG7"/>
<dbReference type="RefSeq" id="WP_109821854.1">
    <property type="nucleotide sequence ID" value="NZ_QGKL01000010.1"/>
</dbReference>
<dbReference type="OrthoDB" id="5497849at2"/>
<dbReference type="GO" id="GO:0005886">
    <property type="term" value="C:plasma membrane"/>
    <property type="evidence" value="ECO:0007669"/>
    <property type="project" value="TreeGrafter"/>
</dbReference>
<reference evidence="2 3" key="1">
    <citation type="submission" date="2018-05" db="EMBL/GenBank/DDBJ databases">
        <title>Leucothrix arctica sp. nov., isolated from Arctic seawater.</title>
        <authorList>
            <person name="Choi A."/>
            <person name="Baek K."/>
        </authorList>
    </citation>
    <scope>NUCLEOTIDE SEQUENCE [LARGE SCALE GENOMIC DNA]</scope>
    <source>
        <strain evidence="2 3">IMCC9719</strain>
    </source>
</reference>
<keyword evidence="3" id="KW-1185">Reference proteome</keyword>
<dbReference type="InterPro" id="IPR050445">
    <property type="entry name" value="Bact_polysacc_biosynth/exp"/>
</dbReference>
<feature type="transmembrane region" description="Helical" evidence="1">
    <location>
        <begin position="6"/>
        <end position="26"/>
    </location>
</feature>
<evidence type="ECO:0008006" key="4">
    <source>
        <dbReference type="Google" id="ProtNLM"/>
    </source>
</evidence>
<evidence type="ECO:0000313" key="2">
    <source>
        <dbReference type="EMBL" id="PWQ98698.1"/>
    </source>
</evidence>
<feature type="transmembrane region" description="Helical" evidence="1">
    <location>
        <begin position="337"/>
        <end position="357"/>
    </location>
</feature>
<evidence type="ECO:0000256" key="1">
    <source>
        <dbReference type="SAM" id="Phobius"/>
    </source>
</evidence>
<protein>
    <recommendedName>
        <fullName evidence="4">Capsule biosynthesis protein</fullName>
    </recommendedName>
</protein>
<evidence type="ECO:0000313" key="3">
    <source>
        <dbReference type="Proteomes" id="UP000245506"/>
    </source>
</evidence>
<sequence length="364" mass="40643">MLSNKFTFFLFVIIPTIIAGIYYSNYASDKYISESRYIIQGNKQGTTDVLGMVTGLTGMAASTPDSLAVLNYSVSHDFLSKVLPNIDIMKHYGSPEYDWWARIPADATQEDLLDYWDNEIINISYDSASGISKLEVTAFDSKVAKQISSLVLRINERFINNLSSEARSDALVFAQDEVIKAETDLLSIRSRLARFNEKEKVISAEQAAQAEQGIVATLKQQVATKEAELKSLSTYMQSNSLKVRFLVNEINSLKKQTLAQQAKWADPATGKTVTQVVLDTEQLTSELAFAEKLYLTAISSLKQAQIDASQKQRYLDIIVPPHLTDESLEPERIYSTFSVFLASIMLWGIFALLISAIKDNLGWA</sequence>
<organism evidence="2 3">
    <name type="scientific">Leucothrix arctica</name>
    <dbReference type="NCBI Taxonomy" id="1481894"/>
    <lineage>
        <taxon>Bacteria</taxon>
        <taxon>Pseudomonadati</taxon>
        <taxon>Pseudomonadota</taxon>
        <taxon>Gammaproteobacteria</taxon>
        <taxon>Thiotrichales</taxon>
        <taxon>Thiotrichaceae</taxon>
        <taxon>Leucothrix</taxon>
    </lineage>
</organism>
<name>A0A317CJG7_9GAMM</name>
<gene>
    <name evidence="2" type="ORF">DKT75_02490</name>
</gene>
<keyword evidence="1" id="KW-1133">Transmembrane helix</keyword>